<proteinExistence type="evidence at transcript level"/>
<dbReference type="PRINTS" id="PR00759">
    <property type="entry name" value="BASICPTASE"/>
</dbReference>
<feature type="domain" description="BPTI/Kunitz inhibitor" evidence="5">
    <location>
        <begin position="44"/>
        <end position="93"/>
    </location>
</feature>
<dbReference type="Gene3D" id="4.10.410.10">
    <property type="entry name" value="Pancreatic trypsin inhibitor Kunitz domain"/>
    <property type="match status" value="2"/>
</dbReference>
<evidence type="ECO:0000256" key="4">
    <source>
        <dbReference type="SAM" id="Phobius"/>
    </source>
</evidence>
<protein>
    <recommendedName>
        <fullName evidence="5">BPTI/Kunitz inhibitor domain-containing protein</fullName>
    </recommendedName>
</protein>
<dbReference type="InterPro" id="IPR036880">
    <property type="entry name" value="Kunitz_BPTI_sf"/>
</dbReference>
<feature type="domain" description="BPTI/Kunitz inhibitor" evidence="5">
    <location>
        <begin position="119"/>
        <end position="168"/>
    </location>
</feature>
<dbReference type="CDD" id="cd00109">
    <property type="entry name" value="Kunitz-type"/>
    <property type="match status" value="2"/>
</dbReference>
<keyword evidence="4" id="KW-1133">Transmembrane helix</keyword>
<evidence type="ECO:0000259" key="5">
    <source>
        <dbReference type="PROSITE" id="PS50279"/>
    </source>
</evidence>
<feature type="non-terminal residue" evidence="6">
    <location>
        <position position="1"/>
    </location>
</feature>
<dbReference type="InterPro" id="IPR020901">
    <property type="entry name" value="Prtase_inh_Kunz-CS"/>
</dbReference>
<dbReference type="PANTHER" id="PTHR10083">
    <property type="entry name" value="KUNITZ-TYPE PROTEASE INHIBITOR-RELATED"/>
    <property type="match status" value="1"/>
</dbReference>
<evidence type="ECO:0000256" key="1">
    <source>
        <dbReference type="ARBA" id="ARBA00022690"/>
    </source>
</evidence>
<evidence type="ECO:0000256" key="3">
    <source>
        <dbReference type="ARBA" id="ARBA00023157"/>
    </source>
</evidence>
<dbReference type="InterPro" id="IPR002223">
    <property type="entry name" value="Kunitz_BPTI"/>
</dbReference>
<keyword evidence="1" id="KW-0646">Protease inhibitor</keyword>
<sequence length="179" mass="20870">VPRQQRKQRCEGLSGMFFPWLPAIFAFIGATIASEDWWRSFHVCHLPREDGPCANVISRFYFHPKSGCQRFSYSGCYGNLNNFATEEKCMSVCGHFLRREDIRNGTRCRGKVGPKRQFCRLPRAYGPCATVYSRYYYDIEKGCTRFSYSGCYGNENNFKTEAECIKKCGCPLRRKPWRE</sequence>
<dbReference type="PROSITE" id="PS00280">
    <property type="entry name" value="BPTI_KUNITZ_1"/>
    <property type="match status" value="2"/>
</dbReference>
<dbReference type="GO" id="GO:0004867">
    <property type="term" value="F:serine-type endopeptidase inhibitor activity"/>
    <property type="evidence" value="ECO:0007669"/>
    <property type="project" value="UniProtKB-KW"/>
</dbReference>
<dbReference type="Pfam" id="PF00014">
    <property type="entry name" value="Kunitz_BPTI"/>
    <property type="match status" value="2"/>
</dbReference>
<dbReference type="GO" id="GO:0005615">
    <property type="term" value="C:extracellular space"/>
    <property type="evidence" value="ECO:0007669"/>
    <property type="project" value="TreeGrafter"/>
</dbReference>
<dbReference type="EMBL" id="JO841487">
    <property type="protein sequence ID" value="AEO33104.1"/>
    <property type="molecule type" value="mRNA"/>
</dbReference>
<dbReference type="SMART" id="SM00131">
    <property type="entry name" value="KU"/>
    <property type="match status" value="2"/>
</dbReference>
<keyword evidence="4" id="KW-0472">Membrane</keyword>
<dbReference type="SUPFAM" id="SSF57362">
    <property type="entry name" value="BPTI-like"/>
    <property type="match status" value="2"/>
</dbReference>
<organism evidence="6">
    <name type="scientific">Amblyomma maculatum</name>
    <name type="common">Gulf Coast tick</name>
    <dbReference type="NCBI Taxonomy" id="34609"/>
    <lineage>
        <taxon>Eukaryota</taxon>
        <taxon>Metazoa</taxon>
        <taxon>Ecdysozoa</taxon>
        <taxon>Arthropoda</taxon>
        <taxon>Chelicerata</taxon>
        <taxon>Arachnida</taxon>
        <taxon>Acari</taxon>
        <taxon>Parasitiformes</taxon>
        <taxon>Ixodida</taxon>
        <taxon>Ixodoidea</taxon>
        <taxon>Ixodidae</taxon>
        <taxon>Amblyomminae</taxon>
        <taxon>Amblyomma</taxon>
    </lineage>
</organism>
<keyword evidence="3" id="KW-1015">Disulfide bond</keyword>
<dbReference type="AlphaFoldDB" id="G3MHY6"/>
<accession>G3MHY6</accession>
<reference evidence="6" key="1">
    <citation type="journal article" date="2011" name="PLoS ONE">
        <title>A deep insight into the sialotranscriptome of the gulf coast tick, Amblyomma maculatum.</title>
        <authorList>
            <person name="Karim S."/>
            <person name="Singh P."/>
            <person name="Ribeiro J.M."/>
        </authorList>
    </citation>
    <scope>NUCLEOTIDE SEQUENCE</scope>
    <source>
        <tissue evidence="6">Salivary gland</tissue>
    </source>
</reference>
<dbReference type="PANTHER" id="PTHR10083:SF328">
    <property type="entry name" value="TISSUE FACTOR PATHWAY INHIBITOR"/>
    <property type="match status" value="1"/>
</dbReference>
<evidence type="ECO:0000313" key="6">
    <source>
        <dbReference type="EMBL" id="AEO33104.1"/>
    </source>
</evidence>
<keyword evidence="2" id="KW-0722">Serine protease inhibitor</keyword>
<name>G3MHY6_AMBMU</name>
<dbReference type="InterPro" id="IPR050098">
    <property type="entry name" value="TFPI/VKTCI-like"/>
</dbReference>
<evidence type="ECO:0000256" key="2">
    <source>
        <dbReference type="ARBA" id="ARBA00022900"/>
    </source>
</evidence>
<keyword evidence="4" id="KW-0812">Transmembrane</keyword>
<dbReference type="PROSITE" id="PS50279">
    <property type="entry name" value="BPTI_KUNITZ_2"/>
    <property type="match status" value="2"/>
</dbReference>
<feature type="transmembrane region" description="Helical" evidence="4">
    <location>
        <begin position="12"/>
        <end position="33"/>
    </location>
</feature>